<evidence type="ECO:0000256" key="2">
    <source>
        <dbReference type="ARBA" id="ARBA00022448"/>
    </source>
</evidence>
<name>A0A9N8VT48_FUNMO</name>
<sequence>MVGSLYRKRKGENAKAKMKKTTLCEVFAEENGRKTERRICMTNATPPSVHGKTSIKKGLKDSYNLLKVNRIPSSSKSTVENEKNKKEKKGIRLKTNMKAYLEVTRQGFERIAWSSTTKHNKLKITIKENMQTINDSCLEEQQPTIHRLPKFNKVNFVAAVGHEFFKQYCLSSVPQINHNNVGTKETLEQVQEMHQLINRLQEMLEQESKNLSEPAKNLLFIHNQLFQLELSRDNTMQEASTVSQDVIGTLKGYFNQLDKFSHHFTNYLLDLSRTLIFLAKSGQASTTIASIVKIIEKEEAEDERVCDGSLFKVHEDYHPGNQRDSNLETGKNIARTIKSYKSKFLEQVHNSIGEVFKGTLQKCSESPLQLLLEQLDFIYIDLKLVKNEIDPLFPSHYKLLLLFVLEYHRNVHLCMEEVLHTDLDAGSILTLIRWVRHYHTFMDKEMHQSEDLLEPTLLGGREQELIDDCLKMMRSQFQEWKTNLIESDIKEFTQRQDQPELGSNNLAGLPGVPVLIDMVRQQINVATEFANHQLLTDVINYCCEVMTEAQLIWIDLMKSEFQRHLDNQEETPEGLVIYIVALANGQLDFSKFLKQFKLPLPEGYIKNVTEVLNNVINGFFNVVTNAINTILGIVYNDLKKPFRELHTTKWYERDTMAEIIFTLKDYTEECHSHLNPEVFHHLIARVLDQFVISYIESMRNRTVKFRMPHCIDKMKQDICSVSEFFGQYFDARELNSQLDVIHKLHNFLGTSKELVYLDYYALRKAYGDCPRKYLKIILSKRDDLNLFSVKKINKILKDKAAEAGEYTGEPTVFSKIIIKDLEGNARYELKGDFNEVFHNMKLHSIKKII</sequence>
<dbReference type="Proteomes" id="UP000789375">
    <property type="component" value="Unassembled WGS sequence"/>
</dbReference>
<accession>A0A9N8VT48</accession>
<dbReference type="GO" id="GO:0006887">
    <property type="term" value="P:exocytosis"/>
    <property type="evidence" value="ECO:0007669"/>
    <property type="project" value="UniProtKB-KW"/>
</dbReference>
<dbReference type="InterPro" id="IPR042532">
    <property type="entry name" value="EXOC3/Sec6_C"/>
</dbReference>
<organism evidence="4 5">
    <name type="scientific">Funneliformis mosseae</name>
    <name type="common">Endomycorrhizal fungus</name>
    <name type="synonym">Glomus mosseae</name>
    <dbReference type="NCBI Taxonomy" id="27381"/>
    <lineage>
        <taxon>Eukaryota</taxon>
        <taxon>Fungi</taxon>
        <taxon>Fungi incertae sedis</taxon>
        <taxon>Mucoromycota</taxon>
        <taxon>Glomeromycotina</taxon>
        <taxon>Glomeromycetes</taxon>
        <taxon>Glomerales</taxon>
        <taxon>Glomeraceae</taxon>
        <taxon>Funneliformis</taxon>
    </lineage>
</organism>
<dbReference type="GO" id="GO:0051601">
    <property type="term" value="P:exocyst localization"/>
    <property type="evidence" value="ECO:0007669"/>
    <property type="project" value="TreeGrafter"/>
</dbReference>
<dbReference type="PANTHER" id="PTHR21292">
    <property type="entry name" value="EXOCYST COMPLEX COMPONENT SEC6-RELATED"/>
    <property type="match status" value="1"/>
</dbReference>
<evidence type="ECO:0000313" key="5">
    <source>
        <dbReference type="Proteomes" id="UP000789375"/>
    </source>
</evidence>
<keyword evidence="5" id="KW-1185">Reference proteome</keyword>
<reference evidence="4" key="1">
    <citation type="submission" date="2021-06" db="EMBL/GenBank/DDBJ databases">
        <authorList>
            <person name="Kallberg Y."/>
            <person name="Tangrot J."/>
            <person name="Rosling A."/>
        </authorList>
    </citation>
    <scope>NUCLEOTIDE SEQUENCE</scope>
    <source>
        <strain evidence="4">87-6 pot B 2015</strain>
    </source>
</reference>
<evidence type="ECO:0000256" key="3">
    <source>
        <dbReference type="ARBA" id="ARBA00022483"/>
    </source>
</evidence>
<comment type="similarity">
    <text evidence="1">Belongs to the SEC6 family.</text>
</comment>
<gene>
    <name evidence="4" type="ORF">FMOSSE_LOCUS1989</name>
</gene>
<dbReference type="GO" id="GO:0000145">
    <property type="term" value="C:exocyst"/>
    <property type="evidence" value="ECO:0007669"/>
    <property type="project" value="InterPro"/>
</dbReference>
<proteinExistence type="inferred from homology"/>
<dbReference type="PANTHER" id="PTHR21292:SF1">
    <property type="entry name" value="EXOCYST COMPLEX COMPONENT 3"/>
    <property type="match status" value="1"/>
</dbReference>
<evidence type="ECO:0000313" key="4">
    <source>
        <dbReference type="EMBL" id="CAG8460008.1"/>
    </source>
</evidence>
<keyword evidence="2" id="KW-0813">Transport</keyword>
<dbReference type="AlphaFoldDB" id="A0A9N8VT48"/>
<dbReference type="Pfam" id="PF06046">
    <property type="entry name" value="Sec6"/>
    <property type="match status" value="1"/>
</dbReference>
<dbReference type="Gene3D" id="1.10.357.50">
    <property type="match status" value="1"/>
</dbReference>
<dbReference type="InterPro" id="IPR010326">
    <property type="entry name" value="EXOC3/Sec6"/>
</dbReference>
<dbReference type="Gene3D" id="1.10.357.70">
    <property type="entry name" value="Exocyst complex component Sec6, C-terminal domain"/>
    <property type="match status" value="1"/>
</dbReference>
<keyword evidence="3" id="KW-0268">Exocytosis</keyword>
<evidence type="ECO:0000256" key="1">
    <source>
        <dbReference type="ARBA" id="ARBA00009447"/>
    </source>
</evidence>
<dbReference type="EMBL" id="CAJVPP010000241">
    <property type="protein sequence ID" value="CAG8460008.1"/>
    <property type="molecule type" value="Genomic_DNA"/>
</dbReference>
<dbReference type="GO" id="GO:0000149">
    <property type="term" value="F:SNARE binding"/>
    <property type="evidence" value="ECO:0007669"/>
    <property type="project" value="TreeGrafter"/>
</dbReference>
<comment type="caution">
    <text evidence="4">The sequence shown here is derived from an EMBL/GenBank/DDBJ whole genome shotgun (WGS) entry which is preliminary data.</text>
</comment>
<protein>
    <submittedName>
        <fullName evidence="4">11245_t:CDS:1</fullName>
    </submittedName>
</protein>